<name>A0A0S7Y2Y0_UNCSA</name>
<sequence length="397" mass="43804">MKSWYIWLLVIISSLWFGNWSLVAAQDVTTVVEGGEGRTQLSSNIGGISIGYIKVGTKEVGNLAWHPDLRIGPWGLGADVNIALGEEKPSGYEHMVLRYVEYDDGKRGLRYGVIDNLTWGHGLLMKGYSTRVTGPVLLNNEQMGAKAYLDMDKYVIRVLGTRSNLYGIRLEERINPMLTLGQTYITDKDGVTPAGTTEVQKVSGVGVDATIPLPLNLEGYAEWAHLVDYGSGLSAGVSWGMDIMLAKAAFLAEYRLLDSNFVPGYFDSDYETNPINLALAEATENVKNGYLAQLGMSALDLLTLNAVYEYYNDSDSAAVAADLFAKLPADIEVTGYYKQPKFSNFRSLSLEEGAILGGSIAYPINPFTRIVVHYKKLYNPDTAKVEESQYYELRLSF</sequence>
<gene>
    <name evidence="1" type="ORF">AMJ44_04790</name>
</gene>
<dbReference type="Proteomes" id="UP000051861">
    <property type="component" value="Unassembled WGS sequence"/>
</dbReference>
<evidence type="ECO:0000313" key="2">
    <source>
        <dbReference type="Proteomes" id="UP000051861"/>
    </source>
</evidence>
<comment type="caution">
    <text evidence="1">The sequence shown here is derived from an EMBL/GenBank/DDBJ whole genome shotgun (WGS) entry which is preliminary data.</text>
</comment>
<dbReference type="EMBL" id="LIZX01000033">
    <property type="protein sequence ID" value="KPJ69048.1"/>
    <property type="molecule type" value="Genomic_DNA"/>
</dbReference>
<evidence type="ECO:0000313" key="1">
    <source>
        <dbReference type="EMBL" id="KPJ69048.1"/>
    </source>
</evidence>
<organism evidence="1 2">
    <name type="scientific">candidate division WOR-1 bacterium DG_54_3</name>
    <dbReference type="NCBI Taxonomy" id="1703775"/>
    <lineage>
        <taxon>Bacteria</taxon>
        <taxon>Bacillati</taxon>
        <taxon>Saganbacteria</taxon>
    </lineage>
</organism>
<evidence type="ECO:0008006" key="3">
    <source>
        <dbReference type="Google" id="ProtNLM"/>
    </source>
</evidence>
<protein>
    <recommendedName>
        <fullName evidence="3">Porin domain-containing protein</fullName>
    </recommendedName>
</protein>
<accession>A0A0S7Y2Y0</accession>
<dbReference type="AlphaFoldDB" id="A0A0S7Y2Y0"/>
<reference evidence="1 2" key="1">
    <citation type="journal article" date="2015" name="Microbiome">
        <title>Genomic resolution of linkages in carbon, nitrogen, and sulfur cycling among widespread estuary sediment bacteria.</title>
        <authorList>
            <person name="Baker B.J."/>
            <person name="Lazar C.S."/>
            <person name="Teske A.P."/>
            <person name="Dick G.J."/>
        </authorList>
    </citation>
    <scope>NUCLEOTIDE SEQUENCE [LARGE SCALE GENOMIC DNA]</scope>
    <source>
        <strain evidence="1">DG_54_3</strain>
    </source>
</reference>
<proteinExistence type="predicted"/>